<dbReference type="AlphaFoldDB" id="A0A1H9MLA7"/>
<name>A0A1H9MLA7_9BACT</name>
<dbReference type="InterPro" id="IPR026350">
    <property type="entry name" value="GxxExxY"/>
</dbReference>
<dbReference type="NCBIfam" id="TIGR04256">
    <property type="entry name" value="GxxExxY"/>
    <property type="match status" value="1"/>
</dbReference>
<dbReference type="InParanoid" id="A0A1H9MLA7"/>
<evidence type="ECO:0000313" key="1">
    <source>
        <dbReference type="EMBL" id="SER24484.1"/>
    </source>
</evidence>
<dbReference type="RefSeq" id="WP_090172372.1">
    <property type="nucleotide sequence ID" value="NZ_FOFB01000030.1"/>
</dbReference>
<organism evidence="1 2">
    <name type="scientific">Neolewinella agarilytica</name>
    <dbReference type="NCBI Taxonomy" id="478744"/>
    <lineage>
        <taxon>Bacteria</taxon>
        <taxon>Pseudomonadati</taxon>
        <taxon>Bacteroidota</taxon>
        <taxon>Saprospiria</taxon>
        <taxon>Saprospirales</taxon>
        <taxon>Lewinellaceae</taxon>
        <taxon>Neolewinella</taxon>
    </lineage>
</organism>
<keyword evidence="2" id="KW-1185">Reference proteome</keyword>
<dbReference type="Proteomes" id="UP000199021">
    <property type="component" value="Unassembled WGS sequence"/>
</dbReference>
<evidence type="ECO:0000313" key="2">
    <source>
        <dbReference type="Proteomes" id="UP000199021"/>
    </source>
</evidence>
<dbReference type="EMBL" id="FOFB01000030">
    <property type="protein sequence ID" value="SER24484.1"/>
    <property type="molecule type" value="Genomic_DNA"/>
</dbReference>
<accession>A0A1H9MLA7</accession>
<dbReference type="Pfam" id="PF13366">
    <property type="entry name" value="PDDEXK_3"/>
    <property type="match status" value="1"/>
</dbReference>
<proteinExistence type="predicted"/>
<sequence length="127" mass="14696">MTENEITYIVRKVLLDVHRQYGPGLYESVYEKILMVRLKQAGLSPQNQVPVYIDEDGLRDTVAFKIDILINEKVVLELKAIKQLTTIDFKQITTQLVLSGYKLGLLINFRCERILYPPGFNRIVNKL</sequence>
<dbReference type="STRING" id="478744.SAMN05444359_1306"/>
<gene>
    <name evidence="1" type="ORF">SAMN05444359_1306</name>
</gene>
<reference evidence="2" key="1">
    <citation type="submission" date="2016-10" db="EMBL/GenBank/DDBJ databases">
        <authorList>
            <person name="Varghese N."/>
            <person name="Submissions S."/>
        </authorList>
    </citation>
    <scope>NUCLEOTIDE SEQUENCE [LARGE SCALE GENOMIC DNA]</scope>
    <source>
        <strain evidence="2">DSM 24740</strain>
    </source>
</reference>
<dbReference type="OrthoDB" id="1119698at2"/>
<protein>
    <submittedName>
        <fullName evidence="1">GxxExxY protein</fullName>
    </submittedName>
</protein>